<evidence type="ECO:0000313" key="3">
    <source>
        <dbReference type="Proteomes" id="UP001491349"/>
    </source>
</evidence>
<name>A0ABU9DWU2_9FLAO</name>
<proteinExistence type="predicted"/>
<evidence type="ECO:0000256" key="1">
    <source>
        <dbReference type="SAM" id="SignalP"/>
    </source>
</evidence>
<organism evidence="2 3">
    <name type="scientific">Flavobacterium buctense</name>
    <dbReference type="NCBI Taxonomy" id="1648146"/>
    <lineage>
        <taxon>Bacteria</taxon>
        <taxon>Pseudomonadati</taxon>
        <taxon>Bacteroidota</taxon>
        <taxon>Flavobacteriia</taxon>
        <taxon>Flavobacteriales</taxon>
        <taxon>Flavobacteriaceae</taxon>
        <taxon>Flavobacterium</taxon>
    </lineage>
</organism>
<dbReference type="EMBL" id="JBBPCB010000001">
    <property type="protein sequence ID" value="MEK8178869.1"/>
    <property type="molecule type" value="Genomic_DNA"/>
</dbReference>
<dbReference type="Proteomes" id="UP001491349">
    <property type="component" value="Unassembled WGS sequence"/>
</dbReference>
<protein>
    <submittedName>
        <fullName evidence="2">Uncharacterized protein</fullName>
    </submittedName>
</protein>
<feature type="signal peptide" evidence="1">
    <location>
        <begin position="1"/>
        <end position="20"/>
    </location>
</feature>
<accession>A0ABU9DWU2</accession>
<keyword evidence="3" id="KW-1185">Reference proteome</keyword>
<gene>
    <name evidence="2" type="ORF">WMW71_00830</name>
</gene>
<reference evidence="2 3" key="1">
    <citation type="submission" date="2024-04" db="EMBL/GenBank/DDBJ databases">
        <title>draft genome sequnece of Flavobacterium buctense JCM 30750.</title>
        <authorList>
            <person name="Kim D.-U."/>
        </authorList>
    </citation>
    <scope>NUCLEOTIDE SEQUENCE [LARGE SCALE GENOMIC DNA]</scope>
    <source>
        <strain evidence="2 3">JCM 30750</strain>
    </source>
</reference>
<comment type="caution">
    <text evidence="2">The sequence shown here is derived from an EMBL/GenBank/DDBJ whole genome shotgun (WGS) entry which is preliminary data.</text>
</comment>
<feature type="chain" id="PRO_5045609806" evidence="1">
    <location>
        <begin position="21"/>
        <end position="71"/>
    </location>
</feature>
<sequence>MKKLFFSAVALIAFSSVSMAETKEIIVGNSCRPVFEATFNNALQAGYTADEAWAIASFAYDLCDKNIILAP</sequence>
<evidence type="ECO:0000313" key="2">
    <source>
        <dbReference type="EMBL" id="MEK8178869.1"/>
    </source>
</evidence>
<keyword evidence="1" id="KW-0732">Signal</keyword>
<dbReference type="RefSeq" id="WP_187659016.1">
    <property type="nucleotide sequence ID" value="NZ_JACTAB010000001.1"/>
</dbReference>